<dbReference type="PANTHER" id="PTHR30126">
    <property type="entry name" value="HTH-TYPE TRANSCRIPTIONAL REGULATOR"/>
    <property type="match status" value="1"/>
</dbReference>
<dbReference type="Pfam" id="PF00126">
    <property type="entry name" value="HTH_1"/>
    <property type="match status" value="1"/>
</dbReference>
<dbReference type="Gene3D" id="1.10.10.10">
    <property type="entry name" value="Winged helix-like DNA-binding domain superfamily/Winged helix DNA-binding domain"/>
    <property type="match status" value="1"/>
</dbReference>
<evidence type="ECO:0000313" key="7">
    <source>
        <dbReference type="Proteomes" id="UP000199163"/>
    </source>
</evidence>
<accession>A0A1G8KLX4</accession>
<dbReference type="PROSITE" id="PS50931">
    <property type="entry name" value="HTH_LYSR"/>
    <property type="match status" value="1"/>
</dbReference>
<dbReference type="EMBL" id="FNDK01000056">
    <property type="protein sequence ID" value="SDI44398.1"/>
    <property type="molecule type" value="Genomic_DNA"/>
</dbReference>
<keyword evidence="2" id="KW-0805">Transcription regulation</keyword>
<dbReference type="PANTHER" id="PTHR30126:SF39">
    <property type="entry name" value="HTH-TYPE TRANSCRIPTIONAL REGULATOR CYSL"/>
    <property type="match status" value="1"/>
</dbReference>
<name>A0A1G8KLX4_9BACI</name>
<evidence type="ECO:0000259" key="5">
    <source>
        <dbReference type="PROSITE" id="PS50931"/>
    </source>
</evidence>
<dbReference type="AlphaFoldDB" id="A0A1G8KLX4"/>
<dbReference type="FunFam" id="1.10.10.10:FF:000001">
    <property type="entry name" value="LysR family transcriptional regulator"/>
    <property type="match status" value="1"/>
</dbReference>
<comment type="similarity">
    <text evidence="1">Belongs to the LysR transcriptional regulatory family.</text>
</comment>
<keyword evidence="7" id="KW-1185">Reference proteome</keyword>
<dbReference type="Pfam" id="PF03466">
    <property type="entry name" value="LysR_substrate"/>
    <property type="match status" value="1"/>
</dbReference>
<evidence type="ECO:0000256" key="4">
    <source>
        <dbReference type="ARBA" id="ARBA00023163"/>
    </source>
</evidence>
<dbReference type="InterPro" id="IPR005119">
    <property type="entry name" value="LysR_subst-bd"/>
</dbReference>
<organism evidence="6 7">
    <name type="scientific">Alteribacillus persepolensis</name>
    <dbReference type="NCBI Taxonomy" id="568899"/>
    <lineage>
        <taxon>Bacteria</taxon>
        <taxon>Bacillati</taxon>
        <taxon>Bacillota</taxon>
        <taxon>Bacilli</taxon>
        <taxon>Bacillales</taxon>
        <taxon>Bacillaceae</taxon>
        <taxon>Alteribacillus</taxon>
    </lineage>
</organism>
<dbReference type="PRINTS" id="PR00039">
    <property type="entry name" value="HTHLYSR"/>
</dbReference>
<keyword evidence="3" id="KW-0238">DNA-binding</keyword>
<dbReference type="CDD" id="cd08420">
    <property type="entry name" value="PBP2_CysL_like"/>
    <property type="match status" value="1"/>
</dbReference>
<feature type="domain" description="HTH lysR-type" evidence="5">
    <location>
        <begin position="1"/>
        <end position="58"/>
    </location>
</feature>
<dbReference type="Proteomes" id="UP000199163">
    <property type="component" value="Unassembled WGS sequence"/>
</dbReference>
<dbReference type="OrthoDB" id="9785745at2"/>
<dbReference type="InterPro" id="IPR036390">
    <property type="entry name" value="WH_DNA-bd_sf"/>
</dbReference>
<sequence length="303" mass="34421">MNIQTFQLFCYVKEEGSISAAAKKAYLSQPAVTKKIRQLEEHYSTLLFDREHSSIVLTPAGERLYYHAKNIVKEYEQSVENIEELRGIHTQTLKIGSSYTLGEYILPEIISAFQQDYPALQIQLSISNTPAVLADLEEENIDLAFVEGNVQNPQLNKKVIASDHIVLIVSPKHPWAKKKHIVPRDLLSERMVKRERTSASRQIVEDHLSEKIDLSQIESTLELSTTQAIKSAVQSGLGYGYVSRLAVRQELQAGLLCEVDVSGVHIQRPLWVTSRVQRFAKESIAQFSDYVQHYLQEHSIIYS</sequence>
<proteinExistence type="inferred from homology"/>
<dbReference type="InterPro" id="IPR000847">
    <property type="entry name" value="LysR_HTH_N"/>
</dbReference>
<dbReference type="Gene3D" id="3.40.190.10">
    <property type="entry name" value="Periplasmic binding protein-like II"/>
    <property type="match status" value="2"/>
</dbReference>
<keyword evidence="4" id="KW-0804">Transcription</keyword>
<dbReference type="SUPFAM" id="SSF46785">
    <property type="entry name" value="Winged helix' DNA-binding domain"/>
    <property type="match status" value="1"/>
</dbReference>
<protein>
    <submittedName>
        <fullName evidence="6">Transcriptional regulator, LysR family</fullName>
    </submittedName>
</protein>
<dbReference type="RefSeq" id="WP_091277104.1">
    <property type="nucleotide sequence ID" value="NZ_FNDK01000056.1"/>
</dbReference>
<dbReference type="GO" id="GO:0000976">
    <property type="term" value="F:transcription cis-regulatory region binding"/>
    <property type="evidence" value="ECO:0007669"/>
    <property type="project" value="TreeGrafter"/>
</dbReference>
<evidence type="ECO:0000256" key="2">
    <source>
        <dbReference type="ARBA" id="ARBA00023015"/>
    </source>
</evidence>
<evidence type="ECO:0000313" key="6">
    <source>
        <dbReference type="EMBL" id="SDI44398.1"/>
    </source>
</evidence>
<gene>
    <name evidence="6" type="ORF">SAMN05192534_1562</name>
</gene>
<evidence type="ECO:0000256" key="1">
    <source>
        <dbReference type="ARBA" id="ARBA00009437"/>
    </source>
</evidence>
<dbReference type="GO" id="GO:0003700">
    <property type="term" value="F:DNA-binding transcription factor activity"/>
    <property type="evidence" value="ECO:0007669"/>
    <property type="project" value="InterPro"/>
</dbReference>
<evidence type="ECO:0000256" key="3">
    <source>
        <dbReference type="ARBA" id="ARBA00023125"/>
    </source>
</evidence>
<dbReference type="InterPro" id="IPR036388">
    <property type="entry name" value="WH-like_DNA-bd_sf"/>
</dbReference>
<dbReference type="STRING" id="568899.SAMN05192534_1562"/>
<reference evidence="6 7" key="1">
    <citation type="submission" date="2016-10" db="EMBL/GenBank/DDBJ databases">
        <authorList>
            <person name="de Groot N.N."/>
        </authorList>
    </citation>
    <scope>NUCLEOTIDE SEQUENCE [LARGE SCALE GENOMIC DNA]</scope>
    <source>
        <strain evidence="6 7">DSM 21632</strain>
    </source>
</reference>
<dbReference type="SUPFAM" id="SSF53850">
    <property type="entry name" value="Periplasmic binding protein-like II"/>
    <property type="match status" value="1"/>
</dbReference>